<dbReference type="Proteomes" id="UP001497457">
    <property type="component" value="Unassembled WGS sequence"/>
</dbReference>
<dbReference type="EMBL" id="CAXIPR030000557">
    <property type="protein sequence ID" value="CAM0146334.1"/>
    <property type="molecule type" value="Genomic_DNA"/>
</dbReference>
<accession>A0ABC9GV72</accession>
<protein>
    <recommendedName>
        <fullName evidence="1">DUF1618 domain-containing protein</fullName>
    </recommendedName>
</protein>
<dbReference type="PANTHER" id="PTHR33086">
    <property type="entry name" value="OS05G0468200 PROTEIN-RELATED"/>
    <property type="match status" value="1"/>
</dbReference>
<proteinExistence type="predicted"/>
<gene>
    <name evidence="2" type="ORF">URODEC1_LOCUS119926</name>
</gene>
<keyword evidence="3" id="KW-1185">Reference proteome</keyword>
<organism evidence="2 3">
    <name type="scientific">Urochloa decumbens</name>
    <dbReference type="NCBI Taxonomy" id="240449"/>
    <lineage>
        <taxon>Eukaryota</taxon>
        <taxon>Viridiplantae</taxon>
        <taxon>Streptophyta</taxon>
        <taxon>Embryophyta</taxon>
        <taxon>Tracheophyta</taxon>
        <taxon>Spermatophyta</taxon>
        <taxon>Magnoliopsida</taxon>
        <taxon>Liliopsida</taxon>
        <taxon>Poales</taxon>
        <taxon>Poaceae</taxon>
        <taxon>PACMAD clade</taxon>
        <taxon>Panicoideae</taxon>
        <taxon>Panicodae</taxon>
        <taxon>Paniceae</taxon>
        <taxon>Melinidinae</taxon>
        <taxon>Urochloa</taxon>
    </lineage>
</organism>
<dbReference type="AlphaFoldDB" id="A0ABC9GV72"/>
<name>A0ABC9GV72_9POAL</name>
<evidence type="ECO:0000313" key="3">
    <source>
        <dbReference type="Proteomes" id="UP001497457"/>
    </source>
</evidence>
<dbReference type="PANTHER" id="PTHR33086:SF93">
    <property type="entry name" value="DUF1618 DOMAIN-CONTAINING PROTEIN"/>
    <property type="match status" value="1"/>
</dbReference>
<evidence type="ECO:0000259" key="1">
    <source>
        <dbReference type="Pfam" id="PF07762"/>
    </source>
</evidence>
<dbReference type="InterPro" id="IPR011676">
    <property type="entry name" value="DUF1618"/>
</dbReference>
<comment type="caution">
    <text evidence="2">The sequence shown here is derived from an EMBL/GenBank/DDBJ whole genome shotgun (WGS) entry which is preliminary data.</text>
</comment>
<feature type="domain" description="DUF1618" evidence="1">
    <location>
        <begin position="230"/>
        <end position="358"/>
    </location>
</feature>
<reference evidence="2 3" key="1">
    <citation type="submission" date="2024-10" db="EMBL/GenBank/DDBJ databases">
        <authorList>
            <person name="Ryan C."/>
        </authorList>
    </citation>
    <scope>NUCLEOTIDE SEQUENCE [LARGE SCALE GENOMIC DNA]</scope>
</reference>
<dbReference type="Pfam" id="PF07762">
    <property type="entry name" value="DUF1618"/>
    <property type="match status" value="1"/>
</dbReference>
<evidence type="ECO:0000313" key="2">
    <source>
        <dbReference type="EMBL" id="CAM0146334.1"/>
    </source>
</evidence>
<sequence length="410" mass="45296">MAPAPCVVLDRTVPFRDHPRDTEPPSLEAPGVVGGNISAQPLSLQDLKSTVGDYLMAMTPVKHLVDPPGVSRLTMLRPPSSHWVPKFGRRMQSGFVAAADNCLVVIYAGTFRPGASFSGWYLLLDLESCSSRPVPGIPCSSIGPSATSAGYGTAVLALPRGGAAPLTFILAELFFEFPRAAQGLTSGRLCLWNSQHEQWVYKMGDLPRQVCTTWRAHMTFPVLSRFLLCWVDLLHGLLLCDLGRHLDEVDSVLDMSFVPLPTNSCLQYAQELLANPEDFRSMACVHGAIKFLTMDGFGAAISLITYTLHLDGSSPSWTKDTVLRLADLWADETYISTGMPQIMPLFPILSRQEHDIIYLVIPGQVEIEEGYRVRRCKLLLSVDTRKAKVVSTDRENHPETLFSSRYLITF</sequence>